<dbReference type="PANTHER" id="PTHR31755">
    <property type="entry name" value="FOLATE RECEPTOR-LIKE"/>
    <property type="match status" value="1"/>
</dbReference>
<accession>A0AAP0FTC5</accession>
<dbReference type="InterPro" id="IPR040320">
    <property type="entry name" value="At4g37920-like"/>
</dbReference>
<dbReference type="PANTHER" id="PTHR31755:SF2">
    <property type="entry name" value="OS08G0320800 PROTEIN"/>
    <property type="match status" value="1"/>
</dbReference>
<evidence type="ECO:0000313" key="2">
    <source>
        <dbReference type="EMBL" id="KAK8913834.1"/>
    </source>
</evidence>
<dbReference type="EMBL" id="JBBWWQ010000021">
    <property type="protein sequence ID" value="KAK8913834.1"/>
    <property type="molecule type" value="Genomic_DNA"/>
</dbReference>
<proteinExistence type="predicted"/>
<feature type="region of interest" description="Disordered" evidence="1">
    <location>
        <begin position="416"/>
        <end position="435"/>
    </location>
</feature>
<keyword evidence="3" id="KW-1185">Reference proteome</keyword>
<dbReference type="GO" id="GO:0009941">
    <property type="term" value="C:chloroplast envelope"/>
    <property type="evidence" value="ECO:0007669"/>
    <property type="project" value="TreeGrafter"/>
</dbReference>
<gene>
    <name evidence="2" type="ORF">KSP39_PZI023944</name>
</gene>
<dbReference type="GO" id="GO:0009535">
    <property type="term" value="C:chloroplast thylakoid membrane"/>
    <property type="evidence" value="ECO:0007669"/>
    <property type="project" value="TreeGrafter"/>
</dbReference>
<feature type="region of interest" description="Disordered" evidence="1">
    <location>
        <begin position="39"/>
        <end position="60"/>
    </location>
</feature>
<reference evidence="2 3" key="1">
    <citation type="journal article" date="2022" name="Nat. Plants">
        <title>Genomes of leafy and leafless Platanthera orchids illuminate the evolution of mycoheterotrophy.</title>
        <authorList>
            <person name="Li M.H."/>
            <person name="Liu K.W."/>
            <person name="Li Z."/>
            <person name="Lu H.C."/>
            <person name="Ye Q.L."/>
            <person name="Zhang D."/>
            <person name="Wang J.Y."/>
            <person name="Li Y.F."/>
            <person name="Zhong Z.M."/>
            <person name="Liu X."/>
            <person name="Yu X."/>
            <person name="Liu D.K."/>
            <person name="Tu X.D."/>
            <person name="Liu B."/>
            <person name="Hao Y."/>
            <person name="Liao X.Y."/>
            <person name="Jiang Y.T."/>
            <person name="Sun W.H."/>
            <person name="Chen J."/>
            <person name="Chen Y.Q."/>
            <person name="Ai Y."/>
            <person name="Zhai J.W."/>
            <person name="Wu S.S."/>
            <person name="Zhou Z."/>
            <person name="Hsiao Y.Y."/>
            <person name="Wu W.L."/>
            <person name="Chen Y.Y."/>
            <person name="Lin Y.F."/>
            <person name="Hsu J.L."/>
            <person name="Li C.Y."/>
            <person name="Wang Z.W."/>
            <person name="Zhao X."/>
            <person name="Zhong W.Y."/>
            <person name="Ma X.K."/>
            <person name="Ma L."/>
            <person name="Huang J."/>
            <person name="Chen G.Z."/>
            <person name="Huang M.Z."/>
            <person name="Huang L."/>
            <person name="Peng D.H."/>
            <person name="Luo Y.B."/>
            <person name="Zou S.Q."/>
            <person name="Chen S.P."/>
            <person name="Lan S."/>
            <person name="Tsai W.C."/>
            <person name="Van de Peer Y."/>
            <person name="Liu Z.J."/>
        </authorList>
    </citation>
    <scope>NUCLEOTIDE SEQUENCE [LARGE SCALE GENOMIC DNA]</scope>
    <source>
        <strain evidence="2">Lor287</strain>
    </source>
</reference>
<organism evidence="2 3">
    <name type="scientific">Platanthera zijinensis</name>
    <dbReference type="NCBI Taxonomy" id="2320716"/>
    <lineage>
        <taxon>Eukaryota</taxon>
        <taxon>Viridiplantae</taxon>
        <taxon>Streptophyta</taxon>
        <taxon>Embryophyta</taxon>
        <taxon>Tracheophyta</taxon>
        <taxon>Spermatophyta</taxon>
        <taxon>Magnoliopsida</taxon>
        <taxon>Liliopsida</taxon>
        <taxon>Asparagales</taxon>
        <taxon>Orchidaceae</taxon>
        <taxon>Orchidoideae</taxon>
        <taxon>Orchideae</taxon>
        <taxon>Orchidinae</taxon>
        <taxon>Platanthera</taxon>
    </lineage>
</organism>
<sequence>MNINRTTFAVELAIPTTATLSSIHPFSVHGHVAAFLPIPTTSTSTSTRTPGRRRGRRNRQHSFRALIQPTQADFMESDTRMKTFEEDDVEVAKGYTMTQFCDKMIEYFLQEKPQTKDWRKILVFRDDWKKYRDSFFNRCRVRADGEKDPSMKKKLTLLARKMKKIDDEIEKNSCLLKEIQDNPVDLNAIVARRREEFNGEFFRYLNVLSDNCDGLEDRDAMARLGAKCLSAVRVYDSTVEHLDSFEFAQTKFDDILNSSSTEAALEKINRLAKAKELDSSLILLINKAWAATKESTTMKNEVKDIMHHIYRGTRKALKSMAPPEIKLLRYLLNIVDPEERFSALATAFSPGEEHEPKDANALYTTPKELHKWIKMMLDAYHLNKEETDLMEARQMSDPMIIQRLLILKETVETEYMKQENTTDKKELEHEPEAEE</sequence>
<evidence type="ECO:0000313" key="3">
    <source>
        <dbReference type="Proteomes" id="UP001418222"/>
    </source>
</evidence>
<dbReference type="AlphaFoldDB" id="A0AAP0FTC5"/>
<feature type="compositionally biased region" description="Basic residues" evidence="1">
    <location>
        <begin position="50"/>
        <end position="60"/>
    </location>
</feature>
<dbReference type="Proteomes" id="UP001418222">
    <property type="component" value="Unassembled WGS sequence"/>
</dbReference>
<comment type="caution">
    <text evidence="2">The sequence shown here is derived from an EMBL/GenBank/DDBJ whole genome shotgun (WGS) entry which is preliminary data.</text>
</comment>
<feature type="compositionally biased region" description="Low complexity" evidence="1">
    <location>
        <begin position="39"/>
        <end position="49"/>
    </location>
</feature>
<protein>
    <submittedName>
        <fullName evidence="2">Uncharacterized protein</fullName>
    </submittedName>
</protein>
<name>A0AAP0FTC5_9ASPA</name>
<evidence type="ECO:0000256" key="1">
    <source>
        <dbReference type="SAM" id="MobiDB-lite"/>
    </source>
</evidence>